<feature type="region of interest" description="Disordered" evidence="1">
    <location>
        <begin position="1"/>
        <end position="34"/>
    </location>
</feature>
<proteinExistence type="predicted"/>
<name>A0A388KP15_CHABU</name>
<organism evidence="2 3">
    <name type="scientific">Chara braunii</name>
    <name type="common">Braun's stonewort</name>
    <dbReference type="NCBI Taxonomy" id="69332"/>
    <lineage>
        <taxon>Eukaryota</taxon>
        <taxon>Viridiplantae</taxon>
        <taxon>Streptophyta</taxon>
        <taxon>Charophyceae</taxon>
        <taxon>Charales</taxon>
        <taxon>Characeae</taxon>
        <taxon>Chara</taxon>
    </lineage>
</organism>
<reference evidence="2 3" key="1">
    <citation type="journal article" date="2018" name="Cell">
        <title>The Chara Genome: Secondary Complexity and Implications for Plant Terrestrialization.</title>
        <authorList>
            <person name="Nishiyama T."/>
            <person name="Sakayama H."/>
            <person name="Vries J.D."/>
            <person name="Buschmann H."/>
            <person name="Saint-Marcoux D."/>
            <person name="Ullrich K.K."/>
            <person name="Haas F.B."/>
            <person name="Vanderstraeten L."/>
            <person name="Becker D."/>
            <person name="Lang D."/>
            <person name="Vosolsobe S."/>
            <person name="Rombauts S."/>
            <person name="Wilhelmsson P.K.I."/>
            <person name="Janitza P."/>
            <person name="Kern R."/>
            <person name="Heyl A."/>
            <person name="Rumpler F."/>
            <person name="Villalobos L.I.A.C."/>
            <person name="Clay J.M."/>
            <person name="Skokan R."/>
            <person name="Toyoda A."/>
            <person name="Suzuki Y."/>
            <person name="Kagoshima H."/>
            <person name="Schijlen E."/>
            <person name="Tajeshwar N."/>
            <person name="Catarino B."/>
            <person name="Hetherington A.J."/>
            <person name="Saltykova A."/>
            <person name="Bonnot C."/>
            <person name="Breuninger H."/>
            <person name="Symeonidi A."/>
            <person name="Radhakrishnan G.V."/>
            <person name="Van Nieuwerburgh F."/>
            <person name="Deforce D."/>
            <person name="Chang C."/>
            <person name="Karol K.G."/>
            <person name="Hedrich R."/>
            <person name="Ulvskov P."/>
            <person name="Glockner G."/>
            <person name="Delwiche C.F."/>
            <person name="Petrasek J."/>
            <person name="Van de Peer Y."/>
            <person name="Friml J."/>
            <person name="Beilby M."/>
            <person name="Dolan L."/>
            <person name="Kohara Y."/>
            <person name="Sugano S."/>
            <person name="Fujiyama A."/>
            <person name="Delaux P.-M."/>
            <person name="Quint M."/>
            <person name="TheiBen G."/>
            <person name="Hagemann M."/>
            <person name="Harholt J."/>
            <person name="Dunand C."/>
            <person name="Zachgo S."/>
            <person name="Langdale J."/>
            <person name="Maumus F."/>
            <person name="Straeten D.V.D."/>
            <person name="Gould S.B."/>
            <person name="Rensing S.A."/>
        </authorList>
    </citation>
    <scope>NUCLEOTIDE SEQUENCE [LARGE SCALE GENOMIC DNA]</scope>
    <source>
        <strain evidence="2 3">S276</strain>
    </source>
</reference>
<dbReference type="Gramene" id="GBG71748">
    <property type="protein sequence ID" value="GBG71748"/>
    <property type="gene ID" value="CBR_g9157"/>
</dbReference>
<evidence type="ECO:0000313" key="2">
    <source>
        <dbReference type="EMBL" id="GBG71748.1"/>
    </source>
</evidence>
<comment type="caution">
    <text evidence="2">The sequence shown here is derived from an EMBL/GenBank/DDBJ whole genome shotgun (WGS) entry which is preliminary data.</text>
</comment>
<feature type="compositionally biased region" description="Basic and acidic residues" evidence="1">
    <location>
        <begin position="1"/>
        <end position="19"/>
    </location>
</feature>
<keyword evidence="3" id="KW-1185">Reference proteome</keyword>
<gene>
    <name evidence="2" type="ORF">CBR_g9157</name>
</gene>
<evidence type="ECO:0000256" key="1">
    <source>
        <dbReference type="SAM" id="MobiDB-lite"/>
    </source>
</evidence>
<dbReference type="EMBL" id="BFEA01000152">
    <property type="protein sequence ID" value="GBG71748.1"/>
    <property type="molecule type" value="Genomic_DNA"/>
</dbReference>
<evidence type="ECO:0000313" key="3">
    <source>
        <dbReference type="Proteomes" id="UP000265515"/>
    </source>
</evidence>
<dbReference type="AlphaFoldDB" id="A0A388KP15"/>
<sequence>MQERKPCGDGIRRSERKELMTYTGGAEGVKQERLEGREQVVDVGMAGEENEEDSPRDIHDGALSRTSEDQQMMDHLILPLMCTLQGHKIFILGLRSVEDKLYMPTSHILEIPSAQFVMMKVRQLFAERFQFWLFPEEALVRLIVNLPEGGKARYSIPLVDARIPPNVWNNIGNVGLVGIPLRLLLVDPNNELQSISVDPGMSATVLLQLNSQLQKRRNLTSAYFAEVLSSRWSENLTTPGHIQATAHQQ</sequence>
<protein>
    <submittedName>
        <fullName evidence="2">Uncharacterized protein</fullName>
    </submittedName>
</protein>
<dbReference type="Proteomes" id="UP000265515">
    <property type="component" value="Unassembled WGS sequence"/>
</dbReference>
<accession>A0A388KP15</accession>